<dbReference type="Pfam" id="PF03221">
    <property type="entry name" value="HTH_Tnp_Tc5"/>
    <property type="match status" value="1"/>
</dbReference>
<dbReference type="PROSITE" id="PS51253">
    <property type="entry name" value="HTH_CENPB"/>
    <property type="match status" value="1"/>
</dbReference>
<evidence type="ECO:0000313" key="3">
    <source>
        <dbReference type="EMBL" id="CAG8564353.1"/>
    </source>
</evidence>
<dbReference type="PANTHER" id="PTHR19303:SF73">
    <property type="entry name" value="PROTEIN PDC2"/>
    <property type="match status" value="1"/>
</dbReference>
<keyword evidence="4" id="KW-1185">Reference proteome</keyword>
<protein>
    <submittedName>
        <fullName evidence="3">28772_t:CDS:1</fullName>
    </submittedName>
</protein>
<gene>
    <name evidence="3" type="ORF">GMARGA_LOCUS5173</name>
</gene>
<feature type="domain" description="HTH CENPB-type" evidence="2">
    <location>
        <begin position="29"/>
        <end position="101"/>
    </location>
</feature>
<comment type="caution">
    <text evidence="3">The sequence shown here is derived from an EMBL/GenBank/DDBJ whole genome shotgun (WGS) entry which is preliminary data.</text>
</comment>
<sequence length="280" mass="32456">VKKEFGLEVHPTTIGHLIKNKDDIGDNLSTKRQKIVQYPDLENTLFEWILQNQNQIIISDAILIEKAKKFAKLLNIPDSDFKFSYGWLYKFKRRHELGQIKKHGEDASVDNDVVADAIPKLREFIFSLDFFSILILKFFSSFSLEPDTTLATICLQDEKLNVLNAIKFIVRAWREVSSETIKEKETNEVLNDKKILAIVTNIESEKTEKEDDSTEMHQITHHEVLSAVEVLEQYLMQQDIGEVARSNHGQALSNLQEKIKKLRNSSFKQMNIKTFFELVE</sequence>
<evidence type="ECO:0000259" key="2">
    <source>
        <dbReference type="PROSITE" id="PS51253"/>
    </source>
</evidence>
<accession>A0ABN7UFU6</accession>
<dbReference type="Proteomes" id="UP000789901">
    <property type="component" value="Unassembled WGS sequence"/>
</dbReference>
<dbReference type="InterPro" id="IPR009057">
    <property type="entry name" value="Homeodomain-like_sf"/>
</dbReference>
<keyword evidence="1" id="KW-0238">DNA-binding</keyword>
<dbReference type="PANTHER" id="PTHR19303">
    <property type="entry name" value="TRANSPOSON"/>
    <property type="match status" value="1"/>
</dbReference>
<dbReference type="EMBL" id="CAJVQB010002159">
    <property type="protein sequence ID" value="CAG8564353.1"/>
    <property type="molecule type" value="Genomic_DNA"/>
</dbReference>
<proteinExistence type="predicted"/>
<dbReference type="Gene3D" id="1.10.10.60">
    <property type="entry name" value="Homeodomain-like"/>
    <property type="match status" value="1"/>
</dbReference>
<organism evidence="3 4">
    <name type="scientific">Gigaspora margarita</name>
    <dbReference type="NCBI Taxonomy" id="4874"/>
    <lineage>
        <taxon>Eukaryota</taxon>
        <taxon>Fungi</taxon>
        <taxon>Fungi incertae sedis</taxon>
        <taxon>Mucoromycota</taxon>
        <taxon>Glomeromycotina</taxon>
        <taxon>Glomeromycetes</taxon>
        <taxon>Diversisporales</taxon>
        <taxon>Gigasporaceae</taxon>
        <taxon>Gigaspora</taxon>
    </lineage>
</organism>
<dbReference type="SUPFAM" id="SSF46689">
    <property type="entry name" value="Homeodomain-like"/>
    <property type="match status" value="1"/>
</dbReference>
<evidence type="ECO:0000256" key="1">
    <source>
        <dbReference type="ARBA" id="ARBA00023125"/>
    </source>
</evidence>
<reference evidence="3 4" key="1">
    <citation type="submission" date="2021-06" db="EMBL/GenBank/DDBJ databases">
        <authorList>
            <person name="Kallberg Y."/>
            <person name="Tangrot J."/>
            <person name="Rosling A."/>
        </authorList>
    </citation>
    <scope>NUCLEOTIDE SEQUENCE [LARGE SCALE GENOMIC DNA]</scope>
    <source>
        <strain evidence="3 4">120-4 pot B 10/14</strain>
    </source>
</reference>
<dbReference type="InterPro" id="IPR006600">
    <property type="entry name" value="HTH_CenpB_DNA-bd_dom"/>
</dbReference>
<feature type="non-terminal residue" evidence="3">
    <location>
        <position position="1"/>
    </location>
</feature>
<evidence type="ECO:0000313" key="4">
    <source>
        <dbReference type="Proteomes" id="UP000789901"/>
    </source>
</evidence>
<dbReference type="InterPro" id="IPR050863">
    <property type="entry name" value="CenT-Element_Derived"/>
</dbReference>
<name>A0ABN7UFU6_GIGMA</name>
<dbReference type="SMART" id="SM00674">
    <property type="entry name" value="CENPB"/>
    <property type="match status" value="1"/>
</dbReference>